<dbReference type="EC" id="1.17.4.2" evidence="3"/>
<dbReference type="InterPro" id="IPR003586">
    <property type="entry name" value="Hint_dom_C"/>
</dbReference>
<dbReference type="InterPro" id="IPR036844">
    <property type="entry name" value="Hint_dom_sf"/>
</dbReference>
<dbReference type="PANTHER" id="PTHR43371">
    <property type="entry name" value="VITAMIN B12-DEPENDENT RIBONUCLEOTIDE REDUCTASE"/>
    <property type="match status" value="1"/>
</dbReference>
<evidence type="ECO:0000256" key="1">
    <source>
        <dbReference type="ARBA" id="ARBA00001922"/>
    </source>
</evidence>
<dbReference type="InterPro" id="IPR030934">
    <property type="entry name" value="Intein_C"/>
</dbReference>
<comment type="catalytic activity">
    <reaction evidence="12">
        <text>a 2'-deoxyribonucleoside 5'-triphosphate + [thioredoxin]-disulfide + H2O = a ribonucleoside 5'-triphosphate + [thioredoxin]-dithiol</text>
        <dbReference type="Rhea" id="RHEA:12701"/>
        <dbReference type="Rhea" id="RHEA-COMP:10698"/>
        <dbReference type="Rhea" id="RHEA-COMP:10700"/>
        <dbReference type="ChEBI" id="CHEBI:15377"/>
        <dbReference type="ChEBI" id="CHEBI:29950"/>
        <dbReference type="ChEBI" id="CHEBI:50058"/>
        <dbReference type="ChEBI" id="CHEBI:61557"/>
        <dbReference type="ChEBI" id="CHEBI:61560"/>
        <dbReference type="EC" id="1.17.4.2"/>
    </reaction>
</comment>
<dbReference type="Proteomes" id="UP001155057">
    <property type="component" value="Unassembled WGS sequence"/>
</dbReference>
<dbReference type="SUPFAM" id="SSF55608">
    <property type="entry name" value="Homing endonucleases"/>
    <property type="match status" value="1"/>
</dbReference>
<comment type="similarity">
    <text evidence="2">Belongs to the class II ribonucleoside-triphosphate reductase family.</text>
</comment>
<evidence type="ECO:0000256" key="9">
    <source>
        <dbReference type="ARBA" id="ARBA00023157"/>
    </source>
</evidence>
<feature type="domain" description="Hint" evidence="13">
    <location>
        <begin position="400"/>
        <end position="453"/>
    </location>
</feature>
<proteinExistence type="inferred from homology"/>
<dbReference type="SMART" id="SM00306">
    <property type="entry name" value="HintN"/>
    <property type="match status" value="1"/>
</dbReference>
<dbReference type="RefSeq" id="WP_259124464.1">
    <property type="nucleotide sequence ID" value="NZ_JANUAE010000015.1"/>
</dbReference>
<keyword evidence="7" id="KW-0651">Protein splicing</keyword>
<dbReference type="PANTHER" id="PTHR43371:SF1">
    <property type="entry name" value="RIBONUCLEOSIDE-DIPHOSPHATE REDUCTASE"/>
    <property type="match status" value="1"/>
</dbReference>
<keyword evidence="11" id="KW-0170">Cobalt</keyword>
<dbReference type="InterPro" id="IPR054158">
    <property type="entry name" value="RNR-II_ins_dom"/>
</dbReference>
<protein>
    <recommendedName>
        <fullName evidence="3">ribonucleoside-triphosphate reductase (thioredoxin)</fullName>
        <ecNumber evidence="3">1.17.4.2</ecNumber>
    </recommendedName>
</protein>
<dbReference type="Pfam" id="PF21995">
    <property type="entry name" value="RNR-II_ins_dom"/>
    <property type="match status" value="1"/>
</dbReference>
<evidence type="ECO:0000256" key="6">
    <source>
        <dbReference type="ARBA" id="ARBA00022813"/>
    </source>
</evidence>
<evidence type="ECO:0000259" key="13">
    <source>
        <dbReference type="SMART" id="SM00305"/>
    </source>
</evidence>
<dbReference type="NCBIfam" id="TIGR01443">
    <property type="entry name" value="intein_Cterm"/>
    <property type="match status" value="1"/>
</dbReference>
<keyword evidence="9" id="KW-1015">Disulfide bond</keyword>
<dbReference type="Gene3D" id="3.20.70.20">
    <property type="match status" value="3"/>
</dbReference>
<keyword evidence="6" id="KW-0068">Autocatalytic cleavage</keyword>
<evidence type="ECO:0000256" key="10">
    <source>
        <dbReference type="ARBA" id="ARBA00023284"/>
    </source>
</evidence>
<dbReference type="GO" id="GO:0016539">
    <property type="term" value="P:intein-mediated protein splicing"/>
    <property type="evidence" value="ECO:0007669"/>
    <property type="project" value="InterPro"/>
</dbReference>
<dbReference type="GO" id="GO:0008998">
    <property type="term" value="F:ribonucleoside-triphosphate reductase (thioredoxin) activity"/>
    <property type="evidence" value="ECO:0007669"/>
    <property type="project" value="UniProtKB-EC"/>
</dbReference>
<dbReference type="AlphaFoldDB" id="A0A9X2TIU8"/>
<dbReference type="SMART" id="SM00305">
    <property type="entry name" value="HintC"/>
    <property type="match status" value="1"/>
</dbReference>
<dbReference type="GO" id="GO:0031419">
    <property type="term" value="F:cobalamin binding"/>
    <property type="evidence" value="ECO:0007669"/>
    <property type="project" value="UniProtKB-KW"/>
</dbReference>
<keyword evidence="4" id="KW-0846">Cobalamin</keyword>
<dbReference type="Pfam" id="PF14528">
    <property type="entry name" value="LAGLIDADG_3"/>
    <property type="match status" value="1"/>
</dbReference>
<organism evidence="15 16">
    <name type="scientific">Salinibacter ruber</name>
    <dbReference type="NCBI Taxonomy" id="146919"/>
    <lineage>
        <taxon>Bacteria</taxon>
        <taxon>Pseudomonadati</taxon>
        <taxon>Rhodothermota</taxon>
        <taxon>Rhodothermia</taxon>
        <taxon>Rhodothermales</taxon>
        <taxon>Salinibacteraceae</taxon>
        <taxon>Salinibacter</taxon>
    </lineage>
</organism>
<dbReference type="PROSITE" id="PS50818">
    <property type="entry name" value="INTEIN_C_TER"/>
    <property type="match status" value="1"/>
</dbReference>
<comment type="cofactor">
    <cofactor evidence="1">
        <name>adenosylcob(III)alamin</name>
        <dbReference type="ChEBI" id="CHEBI:18408"/>
    </cofactor>
</comment>
<dbReference type="SUPFAM" id="SSF51998">
    <property type="entry name" value="PFL-like glycyl radical enzymes"/>
    <property type="match status" value="2"/>
</dbReference>
<dbReference type="SUPFAM" id="SSF51294">
    <property type="entry name" value="Hedgehog/intein (Hint) domain"/>
    <property type="match status" value="1"/>
</dbReference>
<evidence type="ECO:0000256" key="4">
    <source>
        <dbReference type="ARBA" id="ARBA00022628"/>
    </source>
</evidence>
<dbReference type="CDD" id="cd00081">
    <property type="entry name" value="Hint"/>
    <property type="match status" value="1"/>
</dbReference>
<dbReference type="InterPro" id="IPR050862">
    <property type="entry name" value="RdRp_reductase_class-2"/>
</dbReference>
<dbReference type="EMBL" id="JANUAE010000015">
    <property type="protein sequence ID" value="MCS3711611.1"/>
    <property type="molecule type" value="Genomic_DNA"/>
</dbReference>
<accession>A0A9X2TIU8</accession>
<evidence type="ECO:0000256" key="8">
    <source>
        <dbReference type="ARBA" id="ARBA00023002"/>
    </source>
</evidence>
<evidence type="ECO:0000256" key="12">
    <source>
        <dbReference type="ARBA" id="ARBA00048987"/>
    </source>
</evidence>
<dbReference type="GO" id="GO:0004748">
    <property type="term" value="F:ribonucleoside-diphosphate reductase activity, thioredoxin disulfide as acceptor"/>
    <property type="evidence" value="ECO:0007669"/>
    <property type="project" value="TreeGrafter"/>
</dbReference>
<evidence type="ECO:0000256" key="2">
    <source>
        <dbReference type="ARBA" id="ARBA00005654"/>
    </source>
</evidence>
<dbReference type="PROSITE" id="PS50817">
    <property type="entry name" value="INTEIN_N_TER"/>
    <property type="match status" value="1"/>
</dbReference>
<gene>
    <name evidence="15" type="ORF">GGP61_003244</name>
</gene>
<dbReference type="Gene3D" id="2.170.16.10">
    <property type="entry name" value="Hedgehog/Intein (Hint) domain"/>
    <property type="match status" value="1"/>
</dbReference>
<dbReference type="InterPro" id="IPR006141">
    <property type="entry name" value="Intein_N"/>
</dbReference>
<keyword evidence="8" id="KW-0560">Oxidoreductase</keyword>
<evidence type="ECO:0000256" key="11">
    <source>
        <dbReference type="ARBA" id="ARBA00023285"/>
    </source>
</evidence>
<dbReference type="GO" id="GO:0006260">
    <property type="term" value="P:DNA replication"/>
    <property type="evidence" value="ECO:0007669"/>
    <property type="project" value="UniProtKB-KW"/>
</dbReference>
<evidence type="ECO:0000256" key="3">
    <source>
        <dbReference type="ARBA" id="ARBA00012275"/>
    </source>
</evidence>
<evidence type="ECO:0000313" key="15">
    <source>
        <dbReference type="EMBL" id="MCS3711611.1"/>
    </source>
</evidence>
<dbReference type="Pfam" id="PF17975">
    <property type="entry name" value="RNR_Alpha"/>
    <property type="match status" value="1"/>
</dbReference>
<evidence type="ECO:0000256" key="5">
    <source>
        <dbReference type="ARBA" id="ARBA00022705"/>
    </source>
</evidence>
<dbReference type="GO" id="GO:0004519">
    <property type="term" value="F:endonuclease activity"/>
    <property type="evidence" value="ECO:0007669"/>
    <property type="project" value="InterPro"/>
</dbReference>
<keyword evidence="10" id="KW-0676">Redox-active center</keyword>
<name>A0A9X2TIU8_9BACT</name>
<sequence length="992" mass="111919">MYAHKTQSKIDKFELNESFLRKYAGGEPNWGWEGLSKFTFMSRYSRPLDPENPNSSPNESFFEMLSRMVNGTYTMQKKWIMDNGLGWNPDKAQRSAQEMFERIWQFKFTPPGRGFWAMGTPLTEDKGLYAALNNCFARETEIITRNGIKEIGDLAGRDVTVLSENGQWVDAPVRSFGEQDLRKITLRRQGVEKTIHATPDHVWYAKTQSDVNHSKGFSEVETDELEEGSRLRYQFGQGTSQVRPSPQGIQHGFTYGDGTIEVNSAVAVLCGEKDQEMSQYFPQNPKTNGTEGQTRVADLPKYYKDLPSMEEGRSYLYGWAAGYFAADGSVDRNGGIYMKSADRQAIERFRDVAAILGIGVYDIREETRESNLTGEDHTMYSVNLVPETIDESFFLISAHRENFDPDKYKRHWNVVSVEETDRVEEVYCATVPDSNNFTLAGNILTHNCAFTSTKDIASDDPSKSFRYLMDMSMLGVGVGFDTKGVGTRRVQGIGDATVQHTVPDSREGWVESIGQLIENFITGGPQIDFDYSEIRPRGEPIKGFGGTASGPDPLKRLHNQIRDGLSRNAGDTVSTRTVVDIMNQIGQCVIAGNVRRTAEIAFADPSNEEFLDLKDYDKNPERKEYGWASNNSIFAEVGQGYFAPASRTAANGEPGYAWLENMRKYGRMKDPINNDDRRAEGGNPCLEQTLEDKELCTLVETYPNHHDSKKDYHRTLKFAYLYAKTVTLGQVHWAESNRVMQRNRRIGTSVTGVTQFTESRGLGELQEWLDEGYDVIQEYDRIYSEWMAVPRSVKTTSVKPSGTVSILAGATPGMHWPEHTTYIRRIRLQKGSELLPPIREAGYPVEPDEADDSSMVVEFPVQIQEDMRTVDEVSMWEQLSMAAFLQREWADNQVSSTISFDATRANDEVADEIARALEYFQFQLKGVSFLPKFDMSGDGGGAYAQLPYEPIDEEEYERRAEDVDEIDFSSVTGSEPDIEKFCSGKSCTVDLA</sequence>
<reference evidence="15" key="1">
    <citation type="submission" date="2022-08" db="EMBL/GenBank/DDBJ databases">
        <title>Genomic Encyclopedia of Type Strains, Phase V (KMG-V): Genome sequencing to study the core and pangenomes of soil and plant-associated prokaryotes.</title>
        <authorList>
            <person name="Whitman W."/>
        </authorList>
    </citation>
    <scope>NUCLEOTIDE SEQUENCE</scope>
    <source>
        <strain evidence="15">SP3049</strain>
    </source>
</reference>
<feature type="domain" description="Hint" evidence="14">
    <location>
        <begin position="133"/>
        <end position="235"/>
    </location>
</feature>
<keyword evidence="5" id="KW-0235">DNA replication</keyword>
<dbReference type="InterPro" id="IPR003587">
    <property type="entry name" value="Hint_dom_N"/>
</dbReference>
<evidence type="ECO:0000313" key="16">
    <source>
        <dbReference type="Proteomes" id="UP001155057"/>
    </source>
</evidence>
<dbReference type="InterPro" id="IPR040763">
    <property type="entry name" value="RNR_alpha_hel"/>
</dbReference>
<dbReference type="InterPro" id="IPR004860">
    <property type="entry name" value="LAGLIDADG_dom"/>
</dbReference>
<evidence type="ECO:0000256" key="7">
    <source>
        <dbReference type="ARBA" id="ARBA00023000"/>
    </source>
</evidence>
<comment type="caution">
    <text evidence="15">The sequence shown here is derived from an EMBL/GenBank/DDBJ whole genome shotgun (WGS) entry which is preliminary data.</text>
</comment>
<evidence type="ECO:0000259" key="14">
    <source>
        <dbReference type="SMART" id="SM00306"/>
    </source>
</evidence>
<dbReference type="InterPro" id="IPR027434">
    <property type="entry name" value="Homing_endonucl"/>
</dbReference>